<dbReference type="EMBL" id="JBHMBS010000014">
    <property type="protein sequence ID" value="MFB9679156.1"/>
    <property type="molecule type" value="Genomic_DNA"/>
</dbReference>
<protein>
    <submittedName>
        <fullName evidence="2">Uncharacterized protein</fullName>
    </submittedName>
</protein>
<dbReference type="RefSeq" id="WP_386160470.1">
    <property type="nucleotide sequence ID" value="NZ_JBHMBS010000014.1"/>
</dbReference>
<proteinExistence type="predicted"/>
<organism evidence="2 3">
    <name type="scientific">Streptosporangium vulgare</name>
    <dbReference type="NCBI Taxonomy" id="46190"/>
    <lineage>
        <taxon>Bacteria</taxon>
        <taxon>Bacillati</taxon>
        <taxon>Actinomycetota</taxon>
        <taxon>Actinomycetes</taxon>
        <taxon>Streptosporangiales</taxon>
        <taxon>Streptosporangiaceae</taxon>
        <taxon>Streptosporangium</taxon>
    </lineage>
</organism>
<comment type="caution">
    <text evidence="2">The sequence shown here is derived from an EMBL/GenBank/DDBJ whole genome shotgun (WGS) entry which is preliminary data.</text>
</comment>
<reference evidence="2 3" key="1">
    <citation type="submission" date="2024-09" db="EMBL/GenBank/DDBJ databases">
        <authorList>
            <person name="Sun Q."/>
            <person name="Mori K."/>
        </authorList>
    </citation>
    <scope>NUCLEOTIDE SEQUENCE [LARGE SCALE GENOMIC DNA]</scope>
    <source>
        <strain evidence="2 3">JCM 3028</strain>
    </source>
</reference>
<dbReference type="Proteomes" id="UP001589610">
    <property type="component" value="Unassembled WGS sequence"/>
</dbReference>
<sequence>MARHSRWATTAVLPGPSALRTSMVTPSPPGLKATSVPQKSHLHWRHSRSWLRRLNRAQAGEV</sequence>
<accession>A0ABV5TLM9</accession>
<evidence type="ECO:0000313" key="2">
    <source>
        <dbReference type="EMBL" id="MFB9679156.1"/>
    </source>
</evidence>
<name>A0ABV5TLM9_9ACTN</name>
<evidence type="ECO:0000313" key="3">
    <source>
        <dbReference type="Proteomes" id="UP001589610"/>
    </source>
</evidence>
<gene>
    <name evidence="2" type="ORF">ACFFRH_27075</name>
</gene>
<evidence type="ECO:0000256" key="1">
    <source>
        <dbReference type="SAM" id="MobiDB-lite"/>
    </source>
</evidence>
<feature type="region of interest" description="Disordered" evidence="1">
    <location>
        <begin position="1"/>
        <end position="45"/>
    </location>
</feature>
<keyword evidence="3" id="KW-1185">Reference proteome</keyword>